<accession>A0A182Y2Q9</accession>
<dbReference type="PANTHER" id="PTHR34931">
    <property type="entry name" value="FI02976P-RELATED"/>
    <property type="match status" value="1"/>
</dbReference>
<proteinExistence type="predicted"/>
<dbReference type="Proteomes" id="UP000076408">
    <property type="component" value="Unassembled WGS sequence"/>
</dbReference>
<evidence type="ECO:0000256" key="1">
    <source>
        <dbReference type="SAM" id="MobiDB-lite"/>
    </source>
</evidence>
<dbReference type="VEuPathDB" id="VectorBase:ASTE001008"/>
<organism evidence="3 4">
    <name type="scientific">Anopheles stephensi</name>
    <name type="common">Indo-Pakistan malaria mosquito</name>
    <dbReference type="NCBI Taxonomy" id="30069"/>
    <lineage>
        <taxon>Eukaryota</taxon>
        <taxon>Metazoa</taxon>
        <taxon>Ecdysozoa</taxon>
        <taxon>Arthropoda</taxon>
        <taxon>Hexapoda</taxon>
        <taxon>Insecta</taxon>
        <taxon>Pterygota</taxon>
        <taxon>Neoptera</taxon>
        <taxon>Endopterygota</taxon>
        <taxon>Diptera</taxon>
        <taxon>Nematocera</taxon>
        <taxon>Culicoidea</taxon>
        <taxon>Culicidae</taxon>
        <taxon>Anophelinae</taxon>
        <taxon>Anopheles</taxon>
    </lineage>
</organism>
<keyword evidence="4" id="KW-1185">Reference proteome</keyword>
<feature type="region of interest" description="Disordered" evidence="1">
    <location>
        <begin position="154"/>
        <end position="232"/>
    </location>
</feature>
<evidence type="ECO:0000313" key="4">
    <source>
        <dbReference type="Proteomes" id="UP000076408"/>
    </source>
</evidence>
<feature type="chain" id="PRO_5043792036" evidence="2">
    <location>
        <begin position="17"/>
        <end position="571"/>
    </location>
</feature>
<feature type="compositionally biased region" description="Pro residues" evidence="1">
    <location>
        <begin position="305"/>
        <end position="317"/>
    </location>
</feature>
<dbReference type="EnsemblMetazoa" id="ASTEI02745-RA">
    <property type="protein sequence ID" value="ASTEI02745-PA"/>
    <property type="gene ID" value="ASTEI02745"/>
</dbReference>
<name>A0A182Y2Q9_ANOST</name>
<dbReference type="VEuPathDB" id="VectorBase:ASTE001007"/>
<feature type="compositionally biased region" description="Basic residues" evidence="1">
    <location>
        <begin position="555"/>
        <end position="571"/>
    </location>
</feature>
<dbReference type="VEuPathDB" id="VectorBase:ASTE001006"/>
<evidence type="ECO:0000313" key="3">
    <source>
        <dbReference type="EnsemblMetazoa" id="ASTEI02745-PA"/>
    </source>
</evidence>
<dbReference type="VEuPathDB" id="VectorBase:ASTEI20_044634"/>
<reference evidence="3" key="2">
    <citation type="submission" date="2020-05" db="UniProtKB">
        <authorList>
            <consortium name="EnsemblMetazoa"/>
        </authorList>
    </citation>
    <scope>IDENTIFICATION</scope>
    <source>
        <strain evidence="3">Indian</strain>
    </source>
</reference>
<feature type="region of interest" description="Disordered" evidence="1">
    <location>
        <begin position="546"/>
        <end position="571"/>
    </location>
</feature>
<feature type="region of interest" description="Disordered" evidence="1">
    <location>
        <begin position="298"/>
        <end position="321"/>
    </location>
</feature>
<keyword evidence="2" id="KW-0732">Signal</keyword>
<protein>
    <submittedName>
        <fullName evidence="3">Uncharacterized protein</fullName>
    </submittedName>
</protein>
<dbReference type="Pfam" id="PF04527">
    <property type="entry name" value="Retinin_C"/>
    <property type="match status" value="2"/>
</dbReference>
<dbReference type="VEuPathDB" id="VectorBase:ASTEI02745"/>
<dbReference type="VEuPathDB" id="VectorBase:ASTEI20_032101"/>
<evidence type="ECO:0000256" key="2">
    <source>
        <dbReference type="SAM" id="SignalP"/>
    </source>
</evidence>
<dbReference type="InterPro" id="IPR007614">
    <property type="entry name" value="Retinin_C"/>
</dbReference>
<reference evidence="4" key="1">
    <citation type="journal article" date="2014" name="Genome Biol.">
        <title>Genome analysis of a major urban malaria vector mosquito, Anopheles stephensi.</title>
        <authorList>
            <person name="Jiang X."/>
            <person name="Peery A."/>
            <person name="Hall A.B."/>
            <person name="Sharma A."/>
            <person name="Chen X.G."/>
            <person name="Waterhouse R.M."/>
            <person name="Komissarov A."/>
            <person name="Riehle M.M."/>
            <person name="Shouche Y."/>
            <person name="Sharakhova M.V."/>
            <person name="Lawson D."/>
            <person name="Pakpour N."/>
            <person name="Arensburger P."/>
            <person name="Davidson V.L."/>
            <person name="Eiglmeier K."/>
            <person name="Emrich S."/>
            <person name="George P."/>
            <person name="Kennedy R.C."/>
            <person name="Mane S.P."/>
            <person name="Maslen G."/>
            <person name="Oringanje C."/>
            <person name="Qi Y."/>
            <person name="Settlage R."/>
            <person name="Tojo M."/>
            <person name="Tubio J.M."/>
            <person name="Unger M.F."/>
            <person name="Wang B."/>
            <person name="Vernick K.D."/>
            <person name="Ribeiro J.M."/>
            <person name="James A.A."/>
            <person name="Michel K."/>
            <person name="Riehle M.A."/>
            <person name="Luckhart S."/>
            <person name="Sharakhov I.V."/>
            <person name="Tu Z."/>
        </authorList>
    </citation>
    <scope>NUCLEOTIDE SEQUENCE [LARGE SCALE GENOMIC DNA]</scope>
    <source>
        <strain evidence="4">Indian</strain>
    </source>
</reference>
<feature type="compositionally biased region" description="Low complexity" evidence="1">
    <location>
        <begin position="159"/>
        <end position="206"/>
    </location>
</feature>
<feature type="signal peptide" evidence="2">
    <location>
        <begin position="1"/>
        <end position="16"/>
    </location>
</feature>
<dbReference type="PANTHER" id="PTHR34931:SF4">
    <property type="entry name" value="GEO13385P1-RELATED"/>
    <property type="match status" value="1"/>
</dbReference>
<dbReference type="AlphaFoldDB" id="A0A182Y2Q9"/>
<sequence>MLKLVVLSAVLAVVAARPGALTYSAPLAYAPATFIAKPEIYYQKSIIEEPTVAHVGSLVKTIPTAVSHQSSTIVHNSAKITEPIYAPAVKQTLVSTPIAKTTYIAAPAAYAYAAPALAYHDAYAYHHLTVSPQDIYDLSDDDFKLWLSGRQPKAWEGGSSSSSASTATSAPQTTTLPSVFRTTTTNTPTTPTTTPTTPNFLTTSTTIRPIEPSSDGKSWFEEEDTVTPRPDVLGDQFKPAGEDFAQWLERQMNRVQEVTFVPQTTLTGDQLTGAGLVTRLTTIRNRIPATTFPPLPVTDFAPVTTSPPSPPPAPAPSSAPAYLPAEQDTIAPAAAAPGPLDLQQWLRDQLQTSQRLTDNLLAQWTPSGSIVRSDGQHYTPNAVSFQTSALVHGLHGVSHSGHVRHQPIPVAVHHNAPTIRRVFYPAGSFIYSHPPVPQYGSYLGNYKAPLQNKKKQSNMFRLVVLSVVLAVAAAAPKPGLVHSAPLAYSTVVAAAPALVAQKEISYQKSIIEEPTVAHVGTIEKSIPTGYSHQSFTQYHNKQVAEPVSAREDLTKKKKQQSKKTTHTRLTK</sequence>